<dbReference type="PANTHER" id="PTHR47959:SF24">
    <property type="entry name" value="ATP-DEPENDENT RNA HELICASE"/>
    <property type="match status" value="1"/>
</dbReference>
<dbReference type="CDD" id="cd18787">
    <property type="entry name" value="SF2_C_DEAD"/>
    <property type="match status" value="1"/>
</dbReference>
<feature type="domain" description="DEAD-box RNA helicase Q" evidence="10">
    <location>
        <begin position="34"/>
        <end position="62"/>
    </location>
</feature>
<dbReference type="PANTHER" id="PTHR47959">
    <property type="entry name" value="ATP-DEPENDENT RNA HELICASE RHLE-RELATED"/>
    <property type="match status" value="1"/>
</dbReference>
<feature type="domain" description="Helicase ATP-binding" evidence="8">
    <location>
        <begin position="65"/>
        <end position="238"/>
    </location>
</feature>
<dbReference type="AlphaFoldDB" id="A0AAW1S5C1"/>
<dbReference type="Pfam" id="PF00270">
    <property type="entry name" value="DEAD"/>
    <property type="match status" value="1"/>
</dbReference>
<evidence type="ECO:0008006" key="13">
    <source>
        <dbReference type="Google" id="ProtNLM"/>
    </source>
</evidence>
<feature type="domain" description="Helicase C-terminal" evidence="9">
    <location>
        <begin position="265"/>
        <end position="413"/>
    </location>
</feature>
<dbReference type="SUPFAM" id="SSF52540">
    <property type="entry name" value="P-loop containing nucleoside triphosphate hydrolases"/>
    <property type="match status" value="1"/>
</dbReference>
<keyword evidence="4 6" id="KW-0067">ATP-binding</keyword>
<dbReference type="GO" id="GO:0016787">
    <property type="term" value="F:hydrolase activity"/>
    <property type="evidence" value="ECO:0007669"/>
    <property type="project" value="UniProtKB-KW"/>
</dbReference>
<dbReference type="EMBL" id="JALJOU010000012">
    <property type="protein sequence ID" value="KAK9840738.1"/>
    <property type="molecule type" value="Genomic_DNA"/>
</dbReference>
<evidence type="ECO:0000256" key="6">
    <source>
        <dbReference type="RuleBase" id="RU000492"/>
    </source>
</evidence>
<evidence type="ECO:0000259" key="9">
    <source>
        <dbReference type="PROSITE" id="PS51194"/>
    </source>
</evidence>
<dbReference type="InterPro" id="IPR014014">
    <property type="entry name" value="RNA_helicase_DEAD_Q_motif"/>
</dbReference>
<dbReference type="PROSITE" id="PS51192">
    <property type="entry name" value="HELICASE_ATP_BIND_1"/>
    <property type="match status" value="1"/>
</dbReference>
<keyword evidence="1 6" id="KW-0547">Nucleotide-binding</keyword>
<keyword evidence="12" id="KW-1185">Reference proteome</keyword>
<organism evidence="11 12">
    <name type="scientific">Elliptochloris bilobata</name>
    <dbReference type="NCBI Taxonomy" id="381761"/>
    <lineage>
        <taxon>Eukaryota</taxon>
        <taxon>Viridiplantae</taxon>
        <taxon>Chlorophyta</taxon>
        <taxon>core chlorophytes</taxon>
        <taxon>Trebouxiophyceae</taxon>
        <taxon>Trebouxiophyceae incertae sedis</taxon>
        <taxon>Elliptochloris clade</taxon>
        <taxon>Elliptochloris</taxon>
    </lineage>
</organism>
<evidence type="ECO:0000313" key="11">
    <source>
        <dbReference type="EMBL" id="KAK9840738.1"/>
    </source>
</evidence>
<dbReference type="GO" id="GO:0005829">
    <property type="term" value="C:cytosol"/>
    <property type="evidence" value="ECO:0007669"/>
    <property type="project" value="TreeGrafter"/>
</dbReference>
<evidence type="ECO:0000256" key="5">
    <source>
        <dbReference type="PROSITE-ProRule" id="PRU00552"/>
    </source>
</evidence>
<dbReference type="PROSITE" id="PS00039">
    <property type="entry name" value="DEAD_ATP_HELICASE"/>
    <property type="match status" value="1"/>
</dbReference>
<accession>A0AAW1S5C1</accession>
<dbReference type="InterPro" id="IPR050079">
    <property type="entry name" value="DEAD_box_RNA_helicase"/>
</dbReference>
<evidence type="ECO:0000256" key="4">
    <source>
        <dbReference type="ARBA" id="ARBA00022840"/>
    </source>
</evidence>
<dbReference type="GO" id="GO:0003724">
    <property type="term" value="F:RNA helicase activity"/>
    <property type="evidence" value="ECO:0007669"/>
    <property type="project" value="InterPro"/>
</dbReference>
<evidence type="ECO:0000259" key="8">
    <source>
        <dbReference type="PROSITE" id="PS51192"/>
    </source>
</evidence>
<dbReference type="InterPro" id="IPR011545">
    <property type="entry name" value="DEAD/DEAH_box_helicase_dom"/>
</dbReference>
<dbReference type="GO" id="GO:0003676">
    <property type="term" value="F:nucleic acid binding"/>
    <property type="evidence" value="ECO:0007669"/>
    <property type="project" value="InterPro"/>
</dbReference>
<feature type="short sequence motif" description="Q motif" evidence="5">
    <location>
        <begin position="34"/>
        <end position="62"/>
    </location>
</feature>
<proteinExistence type="inferred from homology"/>
<dbReference type="Proteomes" id="UP001445335">
    <property type="component" value="Unassembled WGS sequence"/>
</dbReference>
<name>A0AAW1S5C1_9CHLO</name>
<evidence type="ECO:0000259" key="10">
    <source>
        <dbReference type="PROSITE" id="PS51195"/>
    </source>
</evidence>
<gene>
    <name evidence="11" type="ORF">WJX81_001459</name>
</gene>
<feature type="region of interest" description="Disordered" evidence="7">
    <location>
        <begin position="431"/>
        <end position="457"/>
    </location>
</feature>
<dbReference type="Pfam" id="PF00271">
    <property type="entry name" value="Helicase_C"/>
    <property type="match status" value="1"/>
</dbReference>
<dbReference type="PROSITE" id="PS51194">
    <property type="entry name" value="HELICASE_CTER"/>
    <property type="match status" value="1"/>
</dbReference>
<dbReference type="InterPro" id="IPR014001">
    <property type="entry name" value="Helicase_ATP-bd"/>
</dbReference>
<protein>
    <recommendedName>
        <fullName evidence="13">RNA helicase</fullName>
    </recommendedName>
</protein>
<reference evidence="11 12" key="1">
    <citation type="journal article" date="2024" name="Nat. Commun.">
        <title>Phylogenomics reveals the evolutionary origins of lichenization in chlorophyte algae.</title>
        <authorList>
            <person name="Puginier C."/>
            <person name="Libourel C."/>
            <person name="Otte J."/>
            <person name="Skaloud P."/>
            <person name="Haon M."/>
            <person name="Grisel S."/>
            <person name="Petersen M."/>
            <person name="Berrin J.G."/>
            <person name="Delaux P.M."/>
            <person name="Dal Grande F."/>
            <person name="Keller J."/>
        </authorList>
    </citation>
    <scope>NUCLEOTIDE SEQUENCE [LARGE SCALE GENOMIC DNA]</scope>
    <source>
        <strain evidence="11 12">SAG 245.80</strain>
    </source>
</reference>
<dbReference type="Gene3D" id="3.40.50.300">
    <property type="entry name" value="P-loop containing nucleotide triphosphate hydrolases"/>
    <property type="match status" value="2"/>
</dbReference>
<dbReference type="PROSITE" id="PS51195">
    <property type="entry name" value="Q_MOTIF"/>
    <property type="match status" value="1"/>
</dbReference>
<dbReference type="SMART" id="SM00487">
    <property type="entry name" value="DEXDc"/>
    <property type="match status" value="1"/>
</dbReference>
<keyword evidence="3 6" id="KW-0347">Helicase</keyword>
<comment type="similarity">
    <text evidence="6">Belongs to the DEAD box helicase family.</text>
</comment>
<evidence type="ECO:0000256" key="3">
    <source>
        <dbReference type="ARBA" id="ARBA00022806"/>
    </source>
</evidence>
<dbReference type="SMART" id="SM00490">
    <property type="entry name" value="HELICc"/>
    <property type="match status" value="1"/>
</dbReference>
<evidence type="ECO:0000256" key="7">
    <source>
        <dbReference type="SAM" id="MobiDB-lite"/>
    </source>
</evidence>
<keyword evidence="2 6" id="KW-0378">Hydrolase</keyword>
<dbReference type="InterPro" id="IPR001650">
    <property type="entry name" value="Helicase_C-like"/>
</dbReference>
<evidence type="ECO:0000256" key="1">
    <source>
        <dbReference type="ARBA" id="ARBA00022741"/>
    </source>
</evidence>
<sequence>MTSAEDAGFPSAQLCDERPAEGAPADDENEDNGTTFKDLGVSEWLCRVCKSLGMQRPTTVQRGCIPAILAGRDVMGTAHTGSGKTAAFALPILQLLARDPFGVFALVLTPTRELAFQLADQFRALGSGMAFSDAVVVGGLEMQAQARALAARPHVVVATPGRLRGLLAADAGLADGFARTRFLVLDEADRLLDASFEGELRAIGAALPQRRQTLLFSATLTRSLAALQAVALRDAFHFRAYEGLQTAERLREEYVLLPARVKEVYLAHLLEGLAERGVRSAIVFTATCRSCHLLSLLLQELSVAAAALHSHQPQRRRLAALDRFKSGAVAVLLATDVASRGLDIPKVDLVVNFELPMLPTDYVHRVGRTARAGRTGWALSFVTQYDIDLVHGIEAVVGHQLEESTALEEAAVLKGITRVFTAKRAAALRNAEETTLDSNGKGGGVKARKKLRPSKLN</sequence>
<evidence type="ECO:0000313" key="12">
    <source>
        <dbReference type="Proteomes" id="UP001445335"/>
    </source>
</evidence>
<dbReference type="InterPro" id="IPR000629">
    <property type="entry name" value="RNA-helicase_DEAD-box_CS"/>
</dbReference>
<feature type="compositionally biased region" description="Basic residues" evidence="7">
    <location>
        <begin position="446"/>
        <end position="457"/>
    </location>
</feature>
<feature type="region of interest" description="Disordered" evidence="7">
    <location>
        <begin position="1"/>
        <end position="36"/>
    </location>
</feature>
<comment type="caution">
    <text evidence="11">The sequence shown here is derived from an EMBL/GenBank/DDBJ whole genome shotgun (WGS) entry which is preliminary data.</text>
</comment>
<evidence type="ECO:0000256" key="2">
    <source>
        <dbReference type="ARBA" id="ARBA00022801"/>
    </source>
</evidence>
<dbReference type="GO" id="GO:0005524">
    <property type="term" value="F:ATP binding"/>
    <property type="evidence" value="ECO:0007669"/>
    <property type="project" value="UniProtKB-KW"/>
</dbReference>
<dbReference type="InterPro" id="IPR027417">
    <property type="entry name" value="P-loop_NTPase"/>
</dbReference>